<evidence type="ECO:0000259" key="5">
    <source>
        <dbReference type="Pfam" id="PF00588"/>
    </source>
</evidence>
<dbReference type="CDD" id="cd18093">
    <property type="entry name" value="SpoU-like_TrmJ"/>
    <property type="match status" value="1"/>
</dbReference>
<evidence type="ECO:0000256" key="3">
    <source>
        <dbReference type="ARBA" id="ARBA00022679"/>
    </source>
</evidence>
<sequence length="283" mass="32862">MSNKKKIRQELESHKETQRAEEFKNLEFTVMLVRPEHAANIGSIARIMANFDFEKLLIFNPIERTENIFSYHTHGFAMHGKDILMGAQIIEVKENENRLSQLKFHLNQFDLVLATTAKGKRYTNIKRVAIFPEDWTIPSSVKPLKIALLFGRESRGLTNDEISLADILLRIPTGINYPTLNISHACGIILYEVFKKINRLTVGRGKKPVLLANREDRQTLYKLVINVLEKLKIGIHRKENVYLAFRNILERSIMSRKELSLISGVFSKIYRFIDELHLFDEKK</sequence>
<dbReference type="AlphaFoldDB" id="A0A0F9I2J6"/>
<dbReference type="GO" id="GO:0005829">
    <property type="term" value="C:cytosol"/>
    <property type="evidence" value="ECO:0007669"/>
    <property type="project" value="TreeGrafter"/>
</dbReference>
<dbReference type="InterPro" id="IPR001537">
    <property type="entry name" value="SpoU_MeTrfase"/>
</dbReference>
<dbReference type="PANTHER" id="PTHR42786">
    <property type="entry name" value="TRNA/RRNA METHYLTRANSFERASE"/>
    <property type="match status" value="1"/>
</dbReference>
<dbReference type="InterPro" id="IPR029028">
    <property type="entry name" value="Alpha/beta_knot_MTases"/>
</dbReference>
<dbReference type="GO" id="GO:0003723">
    <property type="term" value="F:RNA binding"/>
    <property type="evidence" value="ECO:0007669"/>
    <property type="project" value="InterPro"/>
</dbReference>
<dbReference type="Gene3D" id="3.40.1280.10">
    <property type="match status" value="1"/>
</dbReference>
<evidence type="ECO:0000256" key="4">
    <source>
        <dbReference type="ARBA" id="ARBA00022691"/>
    </source>
</evidence>
<keyword evidence="3" id="KW-0808">Transferase</keyword>
<dbReference type="GO" id="GO:0002128">
    <property type="term" value="P:tRNA nucleoside ribose methylation"/>
    <property type="evidence" value="ECO:0007669"/>
    <property type="project" value="TreeGrafter"/>
</dbReference>
<feature type="domain" description="tRNA/rRNA methyltransferase SpoU type" evidence="5">
    <location>
        <begin position="28"/>
        <end position="191"/>
    </location>
</feature>
<protein>
    <recommendedName>
        <fullName evidence="5">tRNA/rRNA methyltransferase SpoU type domain-containing protein</fullName>
    </recommendedName>
</protein>
<accession>A0A0F9I2J6</accession>
<dbReference type="EMBL" id="LAZR01013463">
    <property type="protein sequence ID" value="KKM21851.1"/>
    <property type="molecule type" value="Genomic_DNA"/>
</dbReference>
<dbReference type="PIRSF" id="PIRSF004808">
    <property type="entry name" value="LasT"/>
    <property type="match status" value="1"/>
</dbReference>
<keyword evidence="2" id="KW-0489">Methyltransferase</keyword>
<comment type="caution">
    <text evidence="6">The sequence shown here is derived from an EMBL/GenBank/DDBJ whole genome shotgun (WGS) entry which is preliminary data.</text>
</comment>
<evidence type="ECO:0000256" key="1">
    <source>
        <dbReference type="ARBA" id="ARBA00007228"/>
    </source>
</evidence>
<dbReference type="Pfam" id="PF00588">
    <property type="entry name" value="SpoU_methylase"/>
    <property type="match status" value="1"/>
</dbReference>
<comment type="similarity">
    <text evidence="1">Belongs to the class IV-like SAM-binding methyltransferase superfamily. RNA methyltransferase TrmH family.</text>
</comment>
<evidence type="ECO:0000313" key="6">
    <source>
        <dbReference type="EMBL" id="KKM21851.1"/>
    </source>
</evidence>
<dbReference type="InterPro" id="IPR004384">
    <property type="entry name" value="RNA_MeTrfase_TrmJ/LasT"/>
</dbReference>
<organism evidence="6">
    <name type="scientific">marine sediment metagenome</name>
    <dbReference type="NCBI Taxonomy" id="412755"/>
    <lineage>
        <taxon>unclassified sequences</taxon>
        <taxon>metagenomes</taxon>
        <taxon>ecological metagenomes</taxon>
    </lineage>
</organism>
<proteinExistence type="inferred from homology"/>
<gene>
    <name evidence="6" type="ORF">LCGC14_1631260</name>
</gene>
<dbReference type="InterPro" id="IPR029026">
    <property type="entry name" value="tRNA_m1G_MTases_N"/>
</dbReference>
<dbReference type="GO" id="GO:0008173">
    <property type="term" value="F:RNA methyltransferase activity"/>
    <property type="evidence" value="ECO:0007669"/>
    <property type="project" value="InterPro"/>
</dbReference>
<name>A0A0F9I2J6_9ZZZZ</name>
<dbReference type="PANTHER" id="PTHR42786:SF2">
    <property type="entry name" value="TRNA (CYTIDINE_URIDINE-2'-O-)-METHYLTRANSFERASE TRMJ"/>
    <property type="match status" value="1"/>
</dbReference>
<dbReference type="SUPFAM" id="SSF75217">
    <property type="entry name" value="alpha/beta knot"/>
    <property type="match status" value="1"/>
</dbReference>
<evidence type="ECO:0000256" key="2">
    <source>
        <dbReference type="ARBA" id="ARBA00022603"/>
    </source>
</evidence>
<keyword evidence="4" id="KW-0949">S-adenosyl-L-methionine</keyword>
<reference evidence="6" key="1">
    <citation type="journal article" date="2015" name="Nature">
        <title>Complex archaea that bridge the gap between prokaryotes and eukaryotes.</title>
        <authorList>
            <person name="Spang A."/>
            <person name="Saw J.H."/>
            <person name="Jorgensen S.L."/>
            <person name="Zaremba-Niedzwiedzka K."/>
            <person name="Martijn J."/>
            <person name="Lind A.E."/>
            <person name="van Eijk R."/>
            <person name="Schleper C."/>
            <person name="Guy L."/>
            <person name="Ettema T.J."/>
        </authorList>
    </citation>
    <scope>NUCLEOTIDE SEQUENCE</scope>
</reference>